<evidence type="ECO:0000256" key="5">
    <source>
        <dbReference type="ARBA" id="ARBA00023136"/>
    </source>
</evidence>
<name>A0ABD6ABH3_9EURY</name>
<dbReference type="Proteomes" id="UP001596547">
    <property type="component" value="Unassembled WGS sequence"/>
</dbReference>
<evidence type="ECO:0000313" key="8">
    <source>
        <dbReference type="Proteomes" id="UP001596547"/>
    </source>
</evidence>
<dbReference type="Pfam" id="PF03631">
    <property type="entry name" value="Virul_fac_BrkB"/>
    <property type="match status" value="1"/>
</dbReference>
<sequence length="259" mass="27060">MNRPPRTTREALERIAAVARTRELSLAAAGIAYYALVSLVPLLVLTVVVLTAVVGEQLAEFVLRQAGAMLSPSGRSAIRETVSDASGREGAFALGSLVLLWAAIRLFRGIDAAFAIVYGTSDDNDVLRQFRDAAVVLVTVVAIAAILAGIDIVVGVRSPLGLGVVNLIAQFLALAFVLVPLYYFLPDAPVSLPEIVPGAVVSAGGWTLLGVVFEVYAATVGTSLYGALTGIVLFVTWLYVSALVLLLGAIVNVVLAGRD</sequence>
<reference evidence="7 8" key="1">
    <citation type="journal article" date="2019" name="Int. J. Syst. Evol. Microbiol.">
        <title>The Global Catalogue of Microorganisms (GCM) 10K type strain sequencing project: providing services to taxonomists for standard genome sequencing and annotation.</title>
        <authorList>
            <consortium name="The Broad Institute Genomics Platform"/>
            <consortium name="The Broad Institute Genome Sequencing Center for Infectious Disease"/>
            <person name="Wu L."/>
            <person name="Ma J."/>
        </authorList>
    </citation>
    <scope>NUCLEOTIDE SEQUENCE [LARGE SCALE GENOMIC DNA]</scope>
    <source>
        <strain evidence="7 8">PSR21</strain>
    </source>
</reference>
<comment type="subcellular location">
    <subcellularLocation>
        <location evidence="1">Cell membrane</location>
        <topology evidence="1">Multi-pass membrane protein</topology>
    </subcellularLocation>
</comment>
<dbReference type="AlphaFoldDB" id="A0ABD6ABH3"/>
<evidence type="ECO:0000256" key="3">
    <source>
        <dbReference type="ARBA" id="ARBA00022692"/>
    </source>
</evidence>
<keyword evidence="3 6" id="KW-0812">Transmembrane</keyword>
<dbReference type="GO" id="GO:0005886">
    <property type="term" value="C:plasma membrane"/>
    <property type="evidence" value="ECO:0007669"/>
    <property type="project" value="UniProtKB-SubCell"/>
</dbReference>
<keyword evidence="2" id="KW-1003">Cell membrane</keyword>
<evidence type="ECO:0000313" key="7">
    <source>
        <dbReference type="EMBL" id="MFC7317770.1"/>
    </source>
</evidence>
<dbReference type="PIRSF" id="PIRSF035875">
    <property type="entry name" value="RNase_BN"/>
    <property type="match status" value="1"/>
</dbReference>
<keyword evidence="4 6" id="KW-1133">Transmembrane helix</keyword>
<evidence type="ECO:0000256" key="1">
    <source>
        <dbReference type="ARBA" id="ARBA00004651"/>
    </source>
</evidence>
<dbReference type="PANTHER" id="PTHR30213">
    <property type="entry name" value="INNER MEMBRANE PROTEIN YHJD"/>
    <property type="match status" value="1"/>
</dbReference>
<dbReference type="InterPro" id="IPR017039">
    <property type="entry name" value="Virul_fac_BrkB"/>
</dbReference>
<dbReference type="PANTHER" id="PTHR30213:SF0">
    <property type="entry name" value="UPF0761 MEMBRANE PROTEIN YIHY"/>
    <property type="match status" value="1"/>
</dbReference>
<protein>
    <submittedName>
        <fullName evidence="7">YihY/virulence factor BrkB family protein</fullName>
    </submittedName>
</protein>
<proteinExistence type="predicted"/>
<keyword evidence="8" id="KW-1185">Reference proteome</keyword>
<evidence type="ECO:0000256" key="4">
    <source>
        <dbReference type="ARBA" id="ARBA00022989"/>
    </source>
</evidence>
<feature type="transmembrane region" description="Helical" evidence="6">
    <location>
        <begin position="224"/>
        <end position="255"/>
    </location>
</feature>
<accession>A0ABD6ABH3</accession>
<evidence type="ECO:0000256" key="2">
    <source>
        <dbReference type="ARBA" id="ARBA00022475"/>
    </source>
</evidence>
<dbReference type="GeneID" id="79315547"/>
<comment type="caution">
    <text evidence="7">The sequence shown here is derived from an EMBL/GenBank/DDBJ whole genome shotgun (WGS) entry which is preliminary data.</text>
</comment>
<evidence type="ECO:0000256" key="6">
    <source>
        <dbReference type="SAM" id="Phobius"/>
    </source>
</evidence>
<feature type="transmembrane region" description="Helical" evidence="6">
    <location>
        <begin position="31"/>
        <end position="54"/>
    </location>
</feature>
<feature type="transmembrane region" description="Helical" evidence="6">
    <location>
        <begin position="160"/>
        <end position="183"/>
    </location>
</feature>
<dbReference type="RefSeq" id="WP_276302989.1">
    <property type="nucleotide sequence ID" value="NZ_CP119992.1"/>
</dbReference>
<dbReference type="EMBL" id="JBHTBF010000002">
    <property type="protein sequence ID" value="MFC7317770.1"/>
    <property type="molecule type" value="Genomic_DNA"/>
</dbReference>
<keyword evidence="5 6" id="KW-0472">Membrane</keyword>
<gene>
    <name evidence="7" type="ORF">ACFQPE_13375</name>
</gene>
<organism evidence="7 8">
    <name type="scientific">Halomarina halobia</name>
    <dbReference type="NCBI Taxonomy" id="3033386"/>
    <lineage>
        <taxon>Archaea</taxon>
        <taxon>Methanobacteriati</taxon>
        <taxon>Methanobacteriota</taxon>
        <taxon>Stenosarchaea group</taxon>
        <taxon>Halobacteria</taxon>
        <taxon>Halobacteriales</taxon>
        <taxon>Natronomonadaceae</taxon>
        <taxon>Halomarina</taxon>
    </lineage>
</organism>
<feature type="transmembrane region" description="Helical" evidence="6">
    <location>
        <begin position="195"/>
        <end position="218"/>
    </location>
</feature>
<feature type="transmembrane region" description="Helical" evidence="6">
    <location>
        <begin position="133"/>
        <end position="154"/>
    </location>
</feature>